<evidence type="ECO:0000259" key="5">
    <source>
        <dbReference type="Pfam" id="PF07732"/>
    </source>
</evidence>
<dbReference type="PROSITE" id="PS51318">
    <property type="entry name" value="TAT"/>
    <property type="match status" value="1"/>
</dbReference>
<sequence>MNRPIGRRAVLRGAVAGALGGLAAGRAAAQPFDSPLLFHSPELAKFVDEMPRIPVVRGQRLDLAATTTMHRFHRDLPAAPAFGYHGQTYLGPTIDHHRDQELHVRFANNLGAHPFAADLDTSLHGVQESYRSVPPASLHLHGGVTPPDSDGHPEQLVMPGQSVDHHYPLRQDAGTLWYHDHPMAITRANVYAGLAGMLLLRDDFDTGEQGNPLGLPSGEFEMPLVLQEKIFRPDGQQSLRSTIVVPEGRWEGGGAGDTGLVNGKVWPELPVARGLYRFRTINASSFSTWNLFFGNGMRFWVIGNEHGLLDAPVPVQNFRLAAGERIDLLVDFSGLAPGETVELCNDEQPVFQARLIGQVAMPVFCRFRAEPRRGFTGPVPQGLRGGSRQPAVIPAPLTPTVVRNITLSQPYDFTRLPPAIMTLNNLRYSDPDIEMPRQGTVEQWNIVNITPDPHPIHIHLVTFRVLDRTPLRTLEYQAAHPQPPVGTRWTPPADGFLAGPPVPAPAWERGWKDIVRADGGTVTRIIVRIPTAEELGFDPDAAFPRLNAPPGNGHGSRHHPGRHQVHDGHDHSTDLRGYVWHCHILDHEDHDMMLRLRFPA</sequence>
<evidence type="ECO:0000313" key="6">
    <source>
        <dbReference type="EMBL" id="MFI1460243.1"/>
    </source>
</evidence>
<keyword evidence="7" id="KW-1185">Reference proteome</keyword>
<proteinExistence type="inferred from homology"/>
<dbReference type="InterPro" id="IPR045087">
    <property type="entry name" value="Cu-oxidase_fam"/>
</dbReference>
<dbReference type="Proteomes" id="UP001611263">
    <property type="component" value="Unassembled WGS sequence"/>
</dbReference>
<dbReference type="SUPFAM" id="SSF49503">
    <property type="entry name" value="Cupredoxins"/>
    <property type="match status" value="3"/>
</dbReference>
<reference evidence="6 7" key="1">
    <citation type="submission" date="2024-10" db="EMBL/GenBank/DDBJ databases">
        <title>The Natural Products Discovery Center: Release of the First 8490 Sequenced Strains for Exploring Actinobacteria Biosynthetic Diversity.</title>
        <authorList>
            <person name="Kalkreuter E."/>
            <person name="Kautsar S.A."/>
            <person name="Yang D."/>
            <person name="Bader C.D."/>
            <person name="Teijaro C.N."/>
            <person name="Fluegel L."/>
            <person name="Davis C.M."/>
            <person name="Simpson J.R."/>
            <person name="Lauterbach L."/>
            <person name="Steele A.D."/>
            <person name="Gui C."/>
            <person name="Meng S."/>
            <person name="Li G."/>
            <person name="Viehrig K."/>
            <person name="Ye F."/>
            <person name="Su P."/>
            <person name="Kiefer A.F."/>
            <person name="Nichols A."/>
            <person name="Cepeda A.J."/>
            <person name="Yan W."/>
            <person name="Fan B."/>
            <person name="Jiang Y."/>
            <person name="Adhikari A."/>
            <person name="Zheng C.-J."/>
            <person name="Schuster L."/>
            <person name="Cowan T.M."/>
            <person name="Smanski M.J."/>
            <person name="Chevrette M.G."/>
            <person name="De Carvalho L.P.S."/>
            <person name="Shen B."/>
        </authorList>
    </citation>
    <scope>NUCLEOTIDE SEQUENCE [LARGE SCALE GENOMIC DNA]</scope>
    <source>
        <strain evidence="6 7">NPDC020568</strain>
    </source>
</reference>
<feature type="domain" description="Plastocyanin-like" evidence="4">
    <location>
        <begin position="415"/>
        <end position="526"/>
    </location>
</feature>
<dbReference type="EMBL" id="JBIRUQ010000001">
    <property type="protein sequence ID" value="MFI1460243.1"/>
    <property type="molecule type" value="Genomic_DNA"/>
</dbReference>
<accession>A0ABW7TKU4</accession>
<dbReference type="Pfam" id="PF07732">
    <property type="entry name" value="Cu-oxidase_3"/>
    <property type="match status" value="1"/>
</dbReference>
<dbReference type="PANTHER" id="PTHR48267:SF1">
    <property type="entry name" value="BILIRUBIN OXIDASE"/>
    <property type="match status" value="1"/>
</dbReference>
<keyword evidence="3" id="KW-0732">Signal</keyword>
<dbReference type="PANTHER" id="PTHR48267">
    <property type="entry name" value="CUPREDOXIN SUPERFAMILY PROTEIN"/>
    <property type="match status" value="1"/>
</dbReference>
<evidence type="ECO:0000256" key="1">
    <source>
        <dbReference type="ARBA" id="ARBA00010609"/>
    </source>
</evidence>
<evidence type="ECO:0000256" key="3">
    <source>
        <dbReference type="SAM" id="SignalP"/>
    </source>
</evidence>
<dbReference type="InterPro" id="IPR006311">
    <property type="entry name" value="TAT_signal"/>
</dbReference>
<comment type="similarity">
    <text evidence="1">Belongs to the multicopper oxidase family.</text>
</comment>
<evidence type="ECO:0000313" key="7">
    <source>
        <dbReference type="Proteomes" id="UP001611263"/>
    </source>
</evidence>
<dbReference type="Gene3D" id="2.60.40.420">
    <property type="entry name" value="Cupredoxins - blue copper proteins"/>
    <property type="match status" value="3"/>
</dbReference>
<comment type="caution">
    <text evidence="6">The sequence shown here is derived from an EMBL/GenBank/DDBJ whole genome shotgun (WGS) entry which is preliminary data.</text>
</comment>
<dbReference type="InterPro" id="IPR011707">
    <property type="entry name" value="Cu-oxidase-like_N"/>
</dbReference>
<feature type="region of interest" description="Disordered" evidence="2">
    <location>
        <begin position="540"/>
        <end position="570"/>
    </location>
</feature>
<evidence type="ECO:0000259" key="4">
    <source>
        <dbReference type="Pfam" id="PF07731"/>
    </source>
</evidence>
<dbReference type="InterPro" id="IPR008972">
    <property type="entry name" value="Cupredoxin"/>
</dbReference>
<feature type="chain" id="PRO_5047385146" evidence="3">
    <location>
        <begin position="30"/>
        <end position="600"/>
    </location>
</feature>
<feature type="domain" description="Plastocyanin-like" evidence="5">
    <location>
        <begin position="135"/>
        <end position="202"/>
    </location>
</feature>
<dbReference type="Pfam" id="PF07731">
    <property type="entry name" value="Cu-oxidase_2"/>
    <property type="match status" value="1"/>
</dbReference>
<dbReference type="InterPro" id="IPR011706">
    <property type="entry name" value="Cu-oxidase_C"/>
</dbReference>
<name>A0ABW7TKU4_9NOCA</name>
<gene>
    <name evidence="6" type="ORF">ACH4WX_05905</name>
</gene>
<evidence type="ECO:0000256" key="2">
    <source>
        <dbReference type="SAM" id="MobiDB-lite"/>
    </source>
</evidence>
<dbReference type="GeneID" id="93505379"/>
<feature type="signal peptide" evidence="3">
    <location>
        <begin position="1"/>
        <end position="29"/>
    </location>
</feature>
<dbReference type="CDD" id="cd13844">
    <property type="entry name" value="CuRO_1_BOD_CotA_like"/>
    <property type="match status" value="1"/>
</dbReference>
<protein>
    <submittedName>
        <fullName evidence="6">Multicopper oxidase family protein</fullName>
    </submittedName>
</protein>
<dbReference type="RefSeq" id="WP_033241876.1">
    <property type="nucleotide sequence ID" value="NZ_JBIRUQ010000001.1"/>
</dbReference>
<organism evidence="6 7">
    <name type="scientific">Nocardia carnea</name>
    <dbReference type="NCBI Taxonomy" id="37328"/>
    <lineage>
        <taxon>Bacteria</taxon>
        <taxon>Bacillati</taxon>
        <taxon>Actinomycetota</taxon>
        <taxon>Actinomycetes</taxon>
        <taxon>Mycobacteriales</taxon>
        <taxon>Nocardiaceae</taxon>
        <taxon>Nocardia</taxon>
    </lineage>
</organism>